<protein>
    <submittedName>
        <fullName evidence="1">Uncharacterized protein</fullName>
    </submittedName>
</protein>
<gene>
    <name evidence="1" type="ORF">OS493_024412</name>
</gene>
<comment type="caution">
    <text evidence="1">The sequence shown here is derived from an EMBL/GenBank/DDBJ whole genome shotgun (WGS) entry which is preliminary data.</text>
</comment>
<dbReference type="Proteomes" id="UP001163046">
    <property type="component" value="Unassembled WGS sequence"/>
</dbReference>
<sequence>MSSQLSCGVDCALLWNGFVSMDKQDMEKPIFLKRRTTYNKRQQEVQTLDVYGDSIVCITSSCKNRRLCKEIFHTCEKGEFQLFHTYATNAMCMAGIPVLDMYPLTAAWPHGTRDHIHYTNEVIEPAVKSLERYLV</sequence>
<dbReference type="AlphaFoldDB" id="A0A9W9YLT0"/>
<organism evidence="1 2">
    <name type="scientific">Desmophyllum pertusum</name>
    <dbReference type="NCBI Taxonomy" id="174260"/>
    <lineage>
        <taxon>Eukaryota</taxon>
        <taxon>Metazoa</taxon>
        <taxon>Cnidaria</taxon>
        <taxon>Anthozoa</taxon>
        <taxon>Hexacorallia</taxon>
        <taxon>Scleractinia</taxon>
        <taxon>Caryophylliina</taxon>
        <taxon>Caryophylliidae</taxon>
        <taxon>Desmophyllum</taxon>
    </lineage>
</organism>
<reference evidence="1" key="1">
    <citation type="submission" date="2023-01" db="EMBL/GenBank/DDBJ databases">
        <title>Genome assembly of the deep-sea coral Lophelia pertusa.</title>
        <authorList>
            <person name="Herrera S."/>
            <person name="Cordes E."/>
        </authorList>
    </citation>
    <scope>NUCLEOTIDE SEQUENCE</scope>
    <source>
        <strain evidence="1">USNM1676648</strain>
        <tissue evidence="1">Polyp</tissue>
    </source>
</reference>
<dbReference type="EMBL" id="MU827320">
    <property type="protein sequence ID" value="KAJ7357599.1"/>
    <property type="molecule type" value="Genomic_DNA"/>
</dbReference>
<evidence type="ECO:0000313" key="1">
    <source>
        <dbReference type="EMBL" id="KAJ7357599.1"/>
    </source>
</evidence>
<dbReference type="OrthoDB" id="5960788at2759"/>
<proteinExistence type="predicted"/>
<evidence type="ECO:0000313" key="2">
    <source>
        <dbReference type="Proteomes" id="UP001163046"/>
    </source>
</evidence>
<name>A0A9W9YLT0_9CNID</name>
<accession>A0A9W9YLT0</accession>
<keyword evidence="2" id="KW-1185">Reference proteome</keyword>